<proteinExistence type="predicted"/>
<dbReference type="SUPFAM" id="SSF52540">
    <property type="entry name" value="P-loop containing nucleoside triphosphate hydrolases"/>
    <property type="match status" value="1"/>
</dbReference>
<evidence type="ECO:0000259" key="3">
    <source>
        <dbReference type="PROSITE" id="PS50893"/>
    </source>
</evidence>
<keyword evidence="2 4" id="KW-0067">ATP-binding</keyword>
<dbReference type="InterPro" id="IPR003439">
    <property type="entry name" value="ABC_transporter-like_ATP-bd"/>
</dbReference>
<dbReference type="SMART" id="SM00382">
    <property type="entry name" value="AAA"/>
    <property type="match status" value="1"/>
</dbReference>
<keyword evidence="5" id="KW-1185">Reference proteome</keyword>
<dbReference type="Proteomes" id="UP000471640">
    <property type="component" value="Unassembled WGS sequence"/>
</dbReference>
<comment type="caution">
    <text evidence="4">The sequence shown here is derived from an EMBL/GenBank/DDBJ whole genome shotgun (WGS) entry which is preliminary data.</text>
</comment>
<organism evidence="4 5">
    <name type="scientific">Thiorhodococcus mannitoliphagus</name>
    <dbReference type="NCBI Taxonomy" id="329406"/>
    <lineage>
        <taxon>Bacteria</taxon>
        <taxon>Pseudomonadati</taxon>
        <taxon>Pseudomonadota</taxon>
        <taxon>Gammaproteobacteria</taxon>
        <taxon>Chromatiales</taxon>
        <taxon>Chromatiaceae</taxon>
        <taxon>Thiorhodococcus</taxon>
    </lineage>
</organism>
<dbReference type="Gene3D" id="3.40.50.300">
    <property type="entry name" value="P-loop containing nucleotide triphosphate hydrolases"/>
    <property type="match status" value="1"/>
</dbReference>
<sequence length="208" mass="23043">MASLRLEAIGHLFMKPVDLEIDAGELVFLSGPSGSGKSLLLRAVADLDPHQGEAWLGSESRSGLSPPVWRRRVGLLPAESFWWAERVGEHLPGGDAETAKSKERLSDWLAQLGFDLDVLDWEVARLSTGERQRLALIRLLTQNPEALLLDEATANLDPANRDQVERLIHDYRRSATAAVLWVSHDPAQRQRLATRAYVIQDGALVSEP</sequence>
<evidence type="ECO:0000256" key="1">
    <source>
        <dbReference type="ARBA" id="ARBA00022741"/>
    </source>
</evidence>
<dbReference type="InterPro" id="IPR027417">
    <property type="entry name" value="P-loop_NTPase"/>
</dbReference>
<accession>A0A6P1E0B2</accession>
<dbReference type="InterPro" id="IPR003593">
    <property type="entry name" value="AAA+_ATPase"/>
</dbReference>
<evidence type="ECO:0000313" key="5">
    <source>
        <dbReference type="Proteomes" id="UP000471640"/>
    </source>
</evidence>
<dbReference type="Pfam" id="PF00005">
    <property type="entry name" value="ABC_tran"/>
    <property type="match status" value="1"/>
</dbReference>
<dbReference type="GO" id="GO:0005524">
    <property type="term" value="F:ATP binding"/>
    <property type="evidence" value="ECO:0007669"/>
    <property type="project" value="UniProtKB-KW"/>
</dbReference>
<feature type="domain" description="ABC transporter" evidence="3">
    <location>
        <begin position="4"/>
        <end position="208"/>
    </location>
</feature>
<dbReference type="EMBL" id="JAAIJR010000055">
    <property type="protein sequence ID" value="NEX21434.1"/>
    <property type="molecule type" value="Genomic_DNA"/>
</dbReference>
<dbReference type="GO" id="GO:0016887">
    <property type="term" value="F:ATP hydrolysis activity"/>
    <property type="evidence" value="ECO:0007669"/>
    <property type="project" value="InterPro"/>
</dbReference>
<dbReference type="PROSITE" id="PS50893">
    <property type="entry name" value="ABC_TRANSPORTER_2"/>
    <property type="match status" value="1"/>
</dbReference>
<evidence type="ECO:0000313" key="4">
    <source>
        <dbReference type="EMBL" id="NEX21434.1"/>
    </source>
</evidence>
<dbReference type="RefSeq" id="WP_164654534.1">
    <property type="nucleotide sequence ID" value="NZ_JAAIJR010000055.1"/>
</dbReference>
<keyword evidence="1" id="KW-0547">Nucleotide-binding</keyword>
<dbReference type="PANTHER" id="PTHR43119">
    <property type="entry name" value="ABC TRANSPORT PROTEIN ATP-BINDING COMPONENT-RELATED"/>
    <property type="match status" value="1"/>
</dbReference>
<gene>
    <name evidence="4" type="ORF">G3480_14105</name>
</gene>
<reference evidence="4 5" key="2">
    <citation type="submission" date="2020-02" db="EMBL/GenBank/DDBJ databases">
        <title>Genome sequences of Thiorhodococcus mannitoliphagus and Thiorhodococcus minor, purple sulfur photosynthetic bacteria in the gammaproteobacterial family, Chromatiaceae.</title>
        <authorList>
            <person name="Aviles F.A."/>
            <person name="Meyer T.E."/>
            <person name="Kyndt J.A."/>
        </authorList>
    </citation>
    <scope>NUCLEOTIDE SEQUENCE [LARGE SCALE GENOMIC DNA]</scope>
    <source>
        <strain evidence="4 5">DSM 18266</strain>
    </source>
</reference>
<dbReference type="AlphaFoldDB" id="A0A6P1E0B2"/>
<protein>
    <submittedName>
        <fullName evidence="4">ATP-binding cassette domain-containing protein</fullName>
    </submittedName>
</protein>
<dbReference type="PANTHER" id="PTHR43119:SF1">
    <property type="entry name" value="ABC TRANSPORTER DOMAIN-CONTAINING PROTEIN"/>
    <property type="match status" value="1"/>
</dbReference>
<reference evidence="5" key="1">
    <citation type="journal article" date="2020" name="Microbiol. Resour. Announc.">
        <title>Draft Genome Sequences of Thiorhodococcus mannitoliphagus and Thiorhodococcus minor, Purple Sulfur Photosynthetic Bacteria in the Gammaproteobacterial Family Chromatiaceae.</title>
        <authorList>
            <person name="Aviles F.A."/>
            <person name="Meyer T.E."/>
            <person name="Kyndt J.A."/>
        </authorList>
    </citation>
    <scope>NUCLEOTIDE SEQUENCE [LARGE SCALE GENOMIC DNA]</scope>
    <source>
        <strain evidence="5">DSM 18266</strain>
    </source>
</reference>
<name>A0A6P1E0B2_9GAMM</name>
<evidence type="ECO:0000256" key="2">
    <source>
        <dbReference type="ARBA" id="ARBA00022840"/>
    </source>
</evidence>